<comment type="caution">
    <text evidence="2">The sequence shown here is derived from an EMBL/GenBank/DDBJ whole genome shotgun (WGS) entry which is preliminary data.</text>
</comment>
<sequence>MEQNNGQEQVVAVRKNGDGSIVEFKLSSGNVVDYLTAQSMVRNNEIQNLQLFRGRDKEEHIRSVPDGRTDNNLDSLPTF</sequence>
<organism evidence="2 3">
    <name type="scientific">Paenibacillus harenae</name>
    <dbReference type="NCBI Taxonomy" id="306543"/>
    <lineage>
        <taxon>Bacteria</taxon>
        <taxon>Bacillati</taxon>
        <taxon>Bacillota</taxon>
        <taxon>Bacilli</taxon>
        <taxon>Bacillales</taxon>
        <taxon>Paenibacillaceae</taxon>
        <taxon>Paenibacillus</taxon>
    </lineage>
</organism>
<reference evidence="2 3" key="1">
    <citation type="submission" date="2023-07" db="EMBL/GenBank/DDBJ databases">
        <title>Sorghum-associated microbial communities from plants grown in Nebraska, USA.</title>
        <authorList>
            <person name="Schachtman D."/>
        </authorList>
    </citation>
    <scope>NUCLEOTIDE SEQUENCE [LARGE SCALE GENOMIC DNA]</scope>
    <source>
        <strain evidence="2 3">CC482</strain>
    </source>
</reference>
<accession>A0ABT9TZW1</accession>
<keyword evidence="3" id="KW-1185">Reference proteome</keyword>
<name>A0ABT9TZW1_PAEHA</name>
<dbReference type="InterPro" id="IPR024997">
    <property type="entry name" value="DUF3892"/>
</dbReference>
<dbReference type="RefSeq" id="WP_307203851.1">
    <property type="nucleotide sequence ID" value="NZ_JAUSST010000002.1"/>
</dbReference>
<feature type="compositionally biased region" description="Basic and acidic residues" evidence="1">
    <location>
        <begin position="57"/>
        <end position="71"/>
    </location>
</feature>
<dbReference type="Proteomes" id="UP001229346">
    <property type="component" value="Unassembled WGS sequence"/>
</dbReference>
<proteinExistence type="predicted"/>
<protein>
    <recommendedName>
        <fullName evidence="4">DUF3892 domain-containing protein</fullName>
    </recommendedName>
</protein>
<feature type="region of interest" description="Disordered" evidence="1">
    <location>
        <begin position="57"/>
        <end position="79"/>
    </location>
</feature>
<evidence type="ECO:0000313" key="3">
    <source>
        <dbReference type="Proteomes" id="UP001229346"/>
    </source>
</evidence>
<evidence type="ECO:0008006" key="4">
    <source>
        <dbReference type="Google" id="ProtNLM"/>
    </source>
</evidence>
<evidence type="ECO:0000256" key="1">
    <source>
        <dbReference type="SAM" id="MobiDB-lite"/>
    </source>
</evidence>
<evidence type="ECO:0000313" key="2">
    <source>
        <dbReference type="EMBL" id="MDQ0112918.1"/>
    </source>
</evidence>
<dbReference type="Pfam" id="PF13031">
    <property type="entry name" value="DUF3892"/>
    <property type="match status" value="1"/>
</dbReference>
<dbReference type="EMBL" id="JAUSSU010000004">
    <property type="protein sequence ID" value="MDQ0112918.1"/>
    <property type="molecule type" value="Genomic_DNA"/>
</dbReference>
<gene>
    <name evidence="2" type="ORF">J2T15_002353</name>
</gene>